<accession>A0A9X3EPX3</accession>
<evidence type="ECO:0008006" key="3">
    <source>
        <dbReference type="Google" id="ProtNLM"/>
    </source>
</evidence>
<sequence>MVAKDASKSGCLALALGLVACAPQSREIMAFGTTLQMMGGAPELSLIGLELHLKEGDREVSVEYGAGAVLTFRGAELAPGAKLHLRASGPRKGHTAAPPSLPLLRAVAETRRADGAATGLVALLQKHEGDVLEASPMAWEPALGSAPPLGYVETLVASEGGTLVHLRPSEPAQDRVIGWSPDVGARFTLAPGFPADWPTACPLGTERLTSGSAGSLRVAPSGRFAVFARIAGAYCTAAGTTTSTRLDELVEATVFDTRTGQAIAAPVQVRGAKLRHESARRAAVTDDGELLVSLPGDEDAGIEPRWSVHAADGAQVLTFPMLPDAWANEVFAWDDGWLLRTEDELVALARDGTEKRRAPLAADAPIVVTRDALFVLEVEAAEDPDLHFPGERPCLHRHDATLSRVATSCLENEAIAAAFDRG</sequence>
<dbReference type="PROSITE" id="PS51257">
    <property type="entry name" value="PROKAR_LIPOPROTEIN"/>
    <property type="match status" value="1"/>
</dbReference>
<comment type="caution">
    <text evidence="1">The sequence shown here is derived from an EMBL/GenBank/DDBJ whole genome shotgun (WGS) entry which is preliminary data.</text>
</comment>
<organism evidence="1 2">
    <name type="scientific">Nannocystis pusilla</name>
    <dbReference type="NCBI Taxonomy" id="889268"/>
    <lineage>
        <taxon>Bacteria</taxon>
        <taxon>Pseudomonadati</taxon>
        <taxon>Myxococcota</taxon>
        <taxon>Polyangia</taxon>
        <taxon>Nannocystales</taxon>
        <taxon>Nannocystaceae</taxon>
        <taxon>Nannocystis</taxon>
    </lineage>
</organism>
<reference evidence="1" key="1">
    <citation type="submission" date="2022-11" db="EMBL/GenBank/DDBJ databases">
        <title>Minimal conservation of predation-associated metabolite biosynthetic gene clusters underscores biosynthetic potential of Myxococcota including descriptions for ten novel species: Archangium lansinium sp. nov., Myxococcus landrumus sp. nov., Nannocystis bai.</title>
        <authorList>
            <person name="Ahearne A."/>
            <person name="Stevens C."/>
            <person name="Phillips K."/>
        </authorList>
    </citation>
    <scope>NUCLEOTIDE SEQUENCE</scope>
    <source>
        <strain evidence="1">Na p29</strain>
    </source>
</reference>
<keyword evidence="2" id="KW-1185">Reference proteome</keyword>
<proteinExistence type="predicted"/>
<dbReference type="AlphaFoldDB" id="A0A9X3EPX3"/>
<name>A0A9X3EPX3_9BACT</name>
<dbReference type="EMBL" id="JAPNKE010000002">
    <property type="protein sequence ID" value="MCY1007080.1"/>
    <property type="molecule type" value="Genomic_DNA"/>
</dbReference>
<protein>
    <recommendedName>
        <fullName evidence="3">Lipoprotein</fullName>
    </recommendedName>
</protein>
<dbReference type="RefSeq" id="WP_267769615.1">
    <property type="nucleotide sequence ID" value="NZ_JAPNKE010000002.1"/>
</dbReference>
<evidence type="ECO:0000313" key="1">
    <source>
        <dbReference type="EMBL" id="MCY1007080.1"/>
    </source>
</evidence>
<gene>
    <name evidence="1" type="ORF">OV079_16245</name>
</gene>
<evidence type="ECO:0000313" key="2">
    <source>
        <dbReference type="Proteomes" id="UP001150924"/>
    </source>
</evidence>
<dbReference type="Proteomes" id="UP001150924">
    <property type="component" value="Unassembled WGS sequence"/>
</dbReference>